<dbReference type="PANTHER" id="PTHR10797">
    <property type="entry name" value="CCR4-NOT TRANSCRIPTION COMPLEX SUBUNIT"/>
    <property type="match status" value="1"/>
</dbReference>
<keyword evidence="10" id="KW-0479">Metal-binding</keyword>
<dbReference type="GO" id="GO:0003723">
    <property type="term" value="F:RNA binding"/>
    <property type="evidence" value="ECO:0007669"/>
    <property type="project" value="UniProtKB-KW"/>
</dbReference>
<keyword evidence="17" id="KW-0539">Nucleus</keyword>
<comment type="function">
    <text evidence="18">Ubiquitous transcription factor required for a diverse set of processes. It is a component of the CCR4 complex involved in the control of gene expression.</text>
</comment>
<comment type="subunit">
    <text evidence="6">Component of the CCR4-NOT complex, at least composed of CRR4 and CAF1 proteins.</text>
</comment>
<comment type="caution">
    <text evidence="20">The sequence shown here is derived from an EMBL/GenBank/DDBJ whole genome shotgun (WGS) entry which is preliminary data.</text>
</comment>
<gene>
    <name evidence="20" type="ORF">Sango_1981300</name>
</gene>
<dbReference type="PROSITE" id="PS50127">
    <property type="entry name" value="UBC_2"/>
    <property type="match status" value="1"/>
</dbReference>
<evidence type="ECO:0000259" key="19">
    <source>
        <dbReference type="PROSITE" id="PS50127"/>
    </source>
</evidence>
<evidence type="ECO:0000256" key="8">
    <source>
        <dbReference type="ARBA" id="ARBA00022490"/>
    </source>
</evidence>
<keyword evidence="8" id="KW-0963">Cytoplasm</keyword>
<dbReference type="CDD" id="cd23807">
    <property type="entry name" value="UEV_UBE2V"/>
    <property type="match status" value="1"/>
</dbReference>
<comment type="subcellular location">
    <subcellularLocation>
        <location evidence="4">Cytoplasm</location>
    </subcellularLocation>
    <subcellularLocation>
        <location evidence="3">Nucleus</location>
    </subcellularLocation>
</comment>
<dbReference type="InterPro" id="IPR039637">
    <property type="entry name" value="CNOT7/CNOT8/Pop2"/>
</dbReference>
<dbReference type="GO" id="GO:0030014">
    <property type="term" value="C:CCR4-NOT complex"/>
    <property type="evidence" value="ECO:0007669"/>
    <property type="project" value="InterPro"/>
</dbReference>
<evidence type="ECO:0000256" key="9">
    <source>
        <dbReference type="ARBA" id="ARBA00022722"/>
    </source>
</evidence>
<keyword evidence="13" id="KW-0269">Exonuclease</keyword>
<dbReference type="GO" id="GO:0046872">
    <property type="term" value="F:metal ion binding"/>
    <property type="evidence" value="ECO:0007669"/>
    <property type="project" value="UniProtKB-KW"/>
</dbReference>
<evidence type="ECO:0000256" key="13">
    <source>
        <dbReference type="ARBA" id="ARBA00022839"/>
    </source>
</evidence>
<dbReference type="Pfam" id="PF04857">
    <property type="entry name" value="CAF1"/>
    <property type="match status" value="1"/>
</dbReference>
<keyword evidence="21" id="KW-1185">Reference proteome</keyword>
<evidence type="ECO:0000256" key="3">
    <source>
        <dbReference type="ARBA" id="ARBA00004123"/>
    </source>
</evidence>
<keyword evidence="16" id="KW-0804">Transcription</keyword>
<evidence type="ECO:0000256" key="17">
    <source>
        <dbReference type="ARBA" id="ARBA00023242"/>
    </source>
</evidence>
<dbReference type="InterPro" id="IPR006941">
    <property type="entry name" value="RNase_CAF1"/>
</dbReference>
<proteinExistence type="inferred from homology"/>
<evidence type="ECO:0000256" key="14">
    <source>
        <dbReference type="ARBA" id="ARBA00022884"/>
    </source>
</evidence>
<evidence type="ECO:0000256" key="5">
    <source>
        <dbReference type="ARBA" id="ARBA00008372"/>
    </source>
</evidence>
<dbReference type="InterPro" id="IPR036397">
    <property type="entry name" value="RNaseH_sf"/>
</dbReference>
<keyword evidence="12" id="KW-0378">Hydrolase</keyword>
<dbReference type="Gene3D" id="3.10.110.10">
    <property type="entry name" value="Ubiquitin Conjugating Enzyme"/>
    <property type="match status" value="1"/>
</dbReference>
<dbReference type="SMART" id="SM00212">
    <property type="entry name" value="UBCc"/>
    <property type="match status" value="1"/>
</dbReference>
<dbReference type="InterPro" id="IPR016135">
    <property type="entry name" value="UBQ-conjugating_enzyme/RWD"/>
</dbReference>
<dbReference type="EC" id="3.1.13.4" evidence="7"/>
<dbReference type="GO" id="GO:0004535">
    <property type="term" value="F:poly(A)-specific ribonuclease activity"/>
    <property type="evidence" value="ECO:0007669"/>
    <property type="project" value="UniProtKB-EC"/>
</dbReference>
<evidence type="ECO:0000256" key="4">
    <source>
        <dbReference type="ARBA" id="ARBA00004496"/>
    </source>
</evidence>
<evidence type="ECO:0000256" key="7">
    <source>
        <dbReference type="ARBA" id="ARBA00012161"/>
    </source>
</evidence>
<protein>
    <recommendedName>
        <fullName evidence="7">poly(A)-specific ribonuclease</fullName>
        <ecNumber evidence="7">3.1.13.4</ecNumber>
    </recommendedName>
</protein>
<comment type="similarity">
    <text evidence="5">Belongs to the CAF1 family.</text>
</comment>
<dbReference type="FunFam" id="3.10.110.10:FF:000026">
    <property type="entry name" value="Ubiquitin-conjugating enzyme E2 variant"/>
    <property type="match status" value="1"/>
</dbReference>
<comment type="cofactor">
    <cofactor evidence="2">
        <name>a divalent metal cation</name>
        <dbReference type="ChEBI" id="CHEBI:60240"/>
    </cofactor>
</comment>
<evidence type="ECO:0000256" key="16">
    <source>
        <dbReference type="ARBA" id="ARBA00023163"/>
    </source>
</evidence>
<keyword evidence="15" id="KW-0805">Transcription regulation</keyword>
<name>A0AAE1WEY8_9LAMI</name>
<reference evidence="20" key="2">
    <citation type="journal article" date="2024" name="Plant">
        <title>Genomic evolution and insights into agronomic trait innovations of Sesamum species.</title>
        <authorList>
            <person name="Miao H."/>
            <person name="Wang L."/>
            <person name="Qu L."/>
            <person name="Liu H."/>
            <person name="Sun Y."/>
            <person name="Le M."/>
            <person name="Wang Q."/>
            <person name="Wei S."/>
            <person name="Zheng Y."/>
            <person name="Lin W."/>
            <person name="Duan Y."/>
            <person name="Cao H."/>
            <person name="Xiong S."/>
            <person name="Wang X."/>
            <person name="Wei L."/>
            <person name="Li C."/>
            <person name="Ma Q."/>
            <person name="Ju M."/>
            <person name="Zhao R."/>
            <person name="Li G."/>
            <person name="Mu C."/>
            <person name="Tian Q."/>
            <person name="Mei H."/>
            <person name="Zhang T."/>
            <person name="Gao T."/>
            <person name="Zhang H."/>
        </authorList>
    </citation>
    <scope>NUCLEOTIDE SEQUENCE</scope>
    <source>
        <strain evidence="20">K16</strain>
    </source>
</reference>
<evidence type="ECO:0000256" key="11">
    <source>
        <dbReference type="ARBA" id="ARBA00022786"/>
    </source>
</evidence>
<keyword evidence="14" id="KW-0694">RNA-binding</keyword>
<evidence type="ECO:0000313" key="21">
    <source>
        <dbReference type="Proteomes" id="UP001289374"/>
    </source>
</evidence>
<dbReference type="SUPFAM" id="SSF54495">
    <property type="entry name" value="UBC-like"/>
    <property type="match status" value="1"/>
</dbReference>
<evidence type="ECO:0000256" key="1">
    <source>
        <dbReference type="ARBA" id="ARBA00001663"/>
    </source>
</evidence>
<dbReference type="Gene3D" id="3.30.420.10">
    <property type="entry name" value="Ribonuclease H-like superfamily/Ribonuclease H"/>
    <property type="match status" value="1"/>
</dbReference>
<dbReference type="AlphaFoldDB" id="A0AAE1WEY8"/>
<evidence type="ECO:0000256" key="18">
    <source>
        <dbReference type="ARBA" id="ARBA00025148"/>
    </source>
</evidence>
<dbReference type="GO" id="GO:0005737">
    <property type="term" value="C:cytoplasm"/>
    <property type="evidence" value="ECO:0007669"/>
    <property type="project" value="UniProtKB-SubCell"/>
</dbReference>
<organism evidence="20 21">
    <name type="scientific">Sesamum angolense</name>
    <dbReference type="NCBI Taxonomy" id="2727404"/>
    <lineage>
        <taxon>Eukaryota</taxon>
        <taxon>Viridiplantae</taxon>
        <taxon>Streptophyta</taxon>
        <taxon>Embryophyta</taxon>
        <taxon>Tracheophyta</taxon>
        <taxon>Spermatophyta</taxon>
        <taxon>Magnoliopsida</taxon>
        <taxon>eudicotyledons</taxon>
        <taxon>Gunneridae</taxon>
        <taxon>Pentapetalae</taxon>
        <taxon>asterids</taxon>
        <taxon>lamiids</taxon>
        <taxon>Lamiales</taxon>
        <taxon>Pedaliaceae</taxon>
        <taxon>Sesamum</taxon>
    </lineage>
</organism>
<evidence type="ECO:0000313" key="20">
    <source>
        <dbReference type="EMBL" id="KAK4392035.1"/>
    </source>
</evidence>
<dbReference type="Pfam" id="PF00179">
    <property type="entry name" value="UQ_con"/>
    <property type="match status" value="1"/>
</dbReference>
<reference evidence="20" key="1">
    <citation type="submission" date="2020-06" db="EMBL/GenBank/DDBJ databases">
        <authorList>
            <person name="Li T."/>
            <person name="Hu X."/>
            <person name="Zhang T."/>
            <person name="Song X."/>
            <person name="Zhang H."/>
            <person name="Dai N."/>
            <person name="Sheng W."/>
            <person name="Hou X."/>
            <person name="Wei L."/>
        </authorList>
    </citation>
    <scope>NUCLEOTIDE SEQUENCE</scope>
    <source>
        <strain evidence="20">K16</strain>
        <tissue evidence="20">Leaf</tissue>
    </source>
</reference>
<feature type="domain" description="UBC core" evidence="19">
    <location>
        <begin position="15"/>
        <end position="184"/>
    </location>
</feature>
<sequence length="695" mass="79377">MSDRYKTRSVKFDCPRNFRLLEELERGEKGIGDGTVSYGMDDGDDIYMRSWTGTIIGPHNSVHEGRIYQLKLFCDKDYPEKPPSVRFHSRINMTCVNHETGVGIYHPVIDDRPGLSVVEPKKFGVLANWQREYTMEDILTQLKKEMAAPHNLWSKNLEYEFSLIRSLIDQYPFVSMDTEFPGVVFRLHHHYSDPLEQYQTLKSNVYALKLIQVGITLSDSSGNLPDLGCPDRRFIWEFNFRDFDISRDDHAPNSIDLLRHQGIDFESTRKFGVSISRFAELMMSSGLVCNENVTYITFHSGYDFGYLVKALTGKALPGTLPEFLNLVRVIFGDRVYDVKHLMKFCQGLHGGLDRVAQSLGVKRVVGKCHQAGSDSLLTWHAFEKIKSIYFSNDEKEGLPDQYAGVLHGLEMPVESNMSLKCELSVVLGLSDDSKRESDDLGDVVSATLVLENQCSIVMLLLRSSDFRVWDSSGTLAYYLAKGVYSLIGCKLIKVLHLWYASLNDQHMEVYEVEFYLIEKEVNVFAYCKSIIAFIEMMLNAPFRRFGRCTVQVKDNMEFVVYDYPANAEKALKTLQGLRICGMAINRREYEMGFRKAEGEGKQLGSSGLVAEKNHLEVDMWGKPGCWNVDPSNEDCSENSMEFDQYEPYNRDGKKELHVLESVWLVHPLLGSPRGEQEIYAIEDFRRMVLYVGSGP</sequence>
<comment type="catalytic activity">
    <reaction evidence="1">
        <text>Exonucleolytic cleavage of poly(A) to 5'-AMP.</text>
        <dbReference type="EC" id="3.1.13.4"/>
    </reaction>
</comment>
<keyword evidence="9" id="KW-0540">Nuclease</keyword>
<dbReference type="EMBL" id="JACGWL010000011">
    <property type="protein sequence ID" value="KAK4392035.1"/>
    <property type="molecule type" value="Genomic_DNA"/>
</dbReference>
<evidence type="ECO:0000256" key="15">
    <source>
        <dbReference type="ARBA" id="ARBA00023015"/>
    </source>
</evidence>
<dbReference type="GO" id="GO:0005634">
    <property type="term" value="C:nucleus"/>
    <property type="evidence" value="ECO:0007669"/>
    <property type="project" value="UniProtKB-SubCell"/>
</dbReference>
<keyword evidence="11" id="KW-0833">Ubl conjugation pathway</keyword>
<evidence type="ECO:0000256" key="6">
    <source>
        <dbReference type="ARBA" id="ARBA00011757"/>
    </source>
</evidence>
<accession>A0AAE1WEY8</accession>
<dbReference type="SUPFAM" id="SSF53098">
    <property type="entry name" value="Ribonuclease H-like"/>
    <property type="match status" value="1"/>
</dbReference>
<evidence type="ECO:0000256" key="2">
    <source>
        <dbReference type="ARBA" id="ARBA00001968"/>
    </source>
</evidence>
<evidence type="ECO:0000256" key="10">
    <source>
        <dbReference type="ARBA" id="ARBA00022723"/>
    </source>
</evidence>
<dbReference type="InterPro" id="IPR000608">
    <property type="entry name" value="UBC"/>
</dbReference>
<evidence type="ECO:0000256" key="12">
    <source>
        <dbReference type="ARBA" id="ARBA00022801"/>
    </source>
</evidence>
<dbReference type="Proteomes" id="UP001289374">
    <property type="component" value="Unassembled WGS sequence"/>
</dbReference>
<dbReference type="InterPro" id="IPR012337">
    <property type="entry name" value="RNaseH-like_sf"/>
</dbReference>